<keyword evidence="14" id="KW-1185">Reference proteome</keyword>
<proteinExistence type="inferred from homology"/>
<dbReference type="GO" id="GO:0005783">
    <property type="term" value="C:endoplasmic reticulum"/>
    <property type="evidence" value="ECO:0007669"/>
    <property type="project" value="TreeGrafter"/>
</dbReference>
<evidence type="ECO:0000256" key="11">
    <source>
        <dbReference type="RuleBase" id="RU361193"/>
    </source>
</evidence>
<dbReference type="EC" id="3.2.1.-" evidence="11"/>
<evidence type="ECO:0000256" key="2">
    <source>
        <dbReference type="ARBA" id="ARBA00004922"/>
    </source>
</evidence>
<dbReference type="Pfam" id="PF01532">
    <property type="entry name" value="Glyco_hydro_47"/>
    <property type="match status" value="2"/>
</dbReference>
<dbReference type="PANTHER" id="PTHR11742:SF55">
    <property type="entry name" value="ENDOPLASMIC RETICULUM MANNOSYL-OLIGOSACCHARIDE 1,2-ALPHA-MANNOSIDASE"/>
    <property type="match status" value="1"/>
</dbReference>
<keyword evidence="7" id="KW-1015">Disulfide bond</keyword>
<dbReference type="InterPro" id="IPR050749">
    <property type="entry name" value="Glycosyl_Hydrolase_47"/>
</dbReference>
<dbReference type="InterPro" id="IPR001382">
    <property type="entry name" value="Glyco_hydro_47"/>
</dbReference>
<gene>
    <name evidence="13" type="ORF">DL89DRAFT_266132</name>
</gene>
<comment type="pathway">
    <text evidence="2">Protein modification; protein glycosylation.</text>
</comment>
<comment type="caution">
    <text evidence="13">The sequence shown here is derived from an EMBL/GenBank/DDBJ whole genome shotgun (WGS) entry which is preliminary data.</text>
</comment>
<evidence type="ECO:0000256" key="10">
    <source>
        <dbReference type="PIRSR" id="PIRSR601382-2"/>
    </source>
</evidence>
<comment type="cofactor">
    <cofactor evidence="1 10">
        <name>Ca(2+)</name>
        <dbReference type="ChEBI" id="CHEBI:29108"/>
    </cofactor>
</comment>
<dbReference type="GO" id="GO:0005509">
    <property type="term" value="F:calcium ion binding"/>
    <property type="evidence" value="ECO:0007669"/>
    <property type="project" value="InterPro"/>
</dbReference>
<sequence length="519" mass="59365">MSSVPTICSDTASEPLLRKDQGLRTRLRTKWLGLDRVSRTVFLAFGLMIGLALSLRIAIEVLHPFDNWPGPRITLPPDHDTLKDDESRRRSVRSAMKHAWDGYRQYAFGHDELKPVSNGFNDKWGGWGVTLVDALDTLYIMDLYEEFKEGVAHVVDVDFGKAQSGYTTPFFEMIIRSLAGLLTAYEMSNDRRLLKKAQQVGDALFPAFNTTTGIPYPRVDVNRGTAVSSSHVCLAEAGTVQLEYWKLSELTGNDKYHQAAQRVVDILDKADKPYPGLYPIWIEISSGKMTSGQITFGGQGDSWYEYMLKQYLYGRQKHEQYKRMYIESIDAMKEKMIRTSIYESNMVYLGDLDSTATKFNPKLQHLTMCCSVTRATRVYRQTRTRTTLKLRTCQQQVGSRNAMGFTLATIRSYILRPETVESLMVLYRTTGDAKYKEWGWQIFQSIEAFTKTGTAYSAYKDVMSANASSQWSDSMESFFLAETLKYLYLLFSPVDYYSLDEYVFNTEAHPFKIHRSGSF</sequence>
<feature type="transmembrane region" description="Helical" evidence="12">
    <location>
        <begin position="40"/>
        <end position="59"/>
    </location>
</feature>
<keyword evidence="11" id="KW-0326">Glycosidase</keyword>
<dbReference type="Proteomes" id="UP000193922">
    <property type="component" value="Unassembled WGS sequence"/>
</dbReference>
<feature type="binding site" evidence="10">
    <location>
        <position position="506"/>
    </location>
    <ligand>
        <name>Ca(2+)</name>
        <dbReference type="ChEBI" id="CHEBI:29108"/>
    </ligand>
</feature>
<reference evidence="13 14" key="1">
    <citation type="submission" date="2016-07" db="EMBL/GenBank/DDBJ databases">
        <title>Pervasive Adenine N6-methylation of Active Genes in Fungi.</title>
        <authorList>
            <consortium name="DOE Joint Genome Institute"/>
            <person name="Mondo S.J."/>
            <person name="Dannebaum R.O."/>
            <person name="Kuo R.C."/>
            <person name="Labutti K."/>
            <person name="Haridas S."/>
            <person name="Kuo A."/>
            <person name="Salamov A."/>
            <person name="Ahrendt S.R."/>
            <person name="Lipzen A."/>
            <person name="Sullivan W."/>
            <person name="Andreopoulos W.B."/>
            <person name="Clum A."/>
            <person name="Lindquist E."/>
            <person name="Daum C."/>
            <person name="Ramamoorthy G.K."/>
            <person name="Gryganskyi A."/>
            <person name="Culley D."/>
            <person name="Magnuson J.K."/>
            <person name="James T.Y."/>
            <person name="O'Malley M.A."/>
            <person name="Stajich J.E."/>
            <person name="Spatafora J.W."/>
            <person name="Visel A."/>
            <person name="Grigoriev I.V."/>
        </authorList>
    </citation>
    <scope>NUCLEOTIDE SEQUENCE [LARGE SCALE GENOMIC DNA]</scope>
    <source>
        <strain evidence="13 14">ATCC 12442</strain>
    </source>
</reference>
<keyword evidence="12" id="KW-1133">Transmembrane helix</keyword>
<comment type="catalytic activity">
    <reaction evidence="9">
        <text>N(4)-(alpha-D-Man-(1-&gt;2)-alpha-D-Man-(1-&gt;2)-alpha-D-Man-(1-&gt;3)-[alpha-D-Man-(1-&gt;2)-alpha-D-Man-(1-&gt;3)-[alpha-D-Man-(1-&gt;2)-alpha-D-Man-(1-&gt;6)]-alpha-D-Man-(1-&gt;6)]-beta-D-Man-(1-&gt;4)-beta-D-GlcNAc-(1-&gt;4)-beta-D-GlcNAc)-L-asparaginyl-[protein] (N-glucan mannose isomer 9A1,2,3B1,2,3) + 4 H2O = N(4)-(alpha-D-Man-(1-&gt;3)-[alpha-D-Man-(1-&gt;3)-[alpha-D-Man-(1-&gt;6)]-alpha-D-Man-(1-&gt;6)]-beta-D-Man-(1-&gt;4)-beta-D-GlcNAc-(1-&gt;4)-beta-D-GlcNAc)-L-asparaginyl-[protein] (N-glucan mannose isomer 5A1,2) + 4 beta-D-mannose</text>
        <dbReference type="Rhea" id="RHEA:56008"/>
        <dbReference type="Rhea" id="RHEA-COMP:14356"/>
        <dbReference type="Rhea" id="RHEA-COMP:14367"/>
        <dbReference type="ChEBI" id="CHEBI:15377"/>
        <dbReference type="ChEBI" id="CHEBI:28563"/>
        <dbReference type="ChEBI" id="CHEBI:59087"/>
        <dbReference type="ChEBI" id="CHEBI:139493"/>
        <dbReference type="EC" id="3.2.1.113"/>
    </reaction>
</comment>
<dbReference type="RefSeq" id="XP_040744627.1">
    <property type="nucleotide sequence ID" value="XM_040886978.1"/>
</dbReference>
<evidence type="ECO:0000313" key="13">
    <source>
        <dbReference type="EMBL" id="ORX71112.1"/>
    </source>
</evidence>
<dbReference type="SUPFAM" id="SSF48225">
    <property type="entry name" value="Seven-hairpin glycosidases"/>
    <property type="match status" value="1"/>
</dbReference>
<comment type="catalytic activity">
    <reaction evidence="8">
        <text>N(4)-(alpha-D-Man-(1-&gt;2)-alpha-D-Man-(1-&gt;2)-alpha-D-Man-(1-&gt;3)-[alpha-D-Man-(1-&gt;3)-[alpha-D-Man-(1-&gt;2)-alpha-D-Man-(1-&gt;6)]-alpha-D-Man-(1-&gt;6)]-beta-D-Man-(1-&gt;4)-beta-D-GlcNAc-(1-&gt;4)-beta-D-GlcNAc)-L-asparaginyl-[protein] (N-glucan mannose isomer 8A1,2,3B1,3) + 3 H2O = N(4)-(alpha-D-Man-(1-&gt;3)-[alpha-D-Man-(1-&gt;3)-[alpha-D-Man-(1-&gt;6)]-alpha-D-Man-(1-&gt;6)]-beta-D-Man-(1-&gt;4)-beta-D-GlcNAc-(1-&gt;4)-beta-D-GlcNAc)-L-asparaginyl-[protein] (N-glucan mannose isomer 5A1,2) + 3 beta-D-mannose</text>
        <dbReference type="Rhea" id="RHEA:56028"/>
        <dbReference type="Rhea" id="RHEA-COMP:14358"/>
        <dbReference type="Rhea" id="RHEA-COMP:14367"/>
        <dbReference type="ChEBI" id="CHEBI:15377"/>
        <dbReference type="ChEBI" id="CHEBI:28563"/>
        <dbReference type="ChEBI" id="CHEBI:59087"/>
        <dbReference type="ChEBI" id="CHEBI:60628"/>
        <dbReference type="EC" id="3.2.1.113"/>
    </reaction>
</comment>
<evidence type="ECO:0000256" key="1">
    <source>
        <dbReference type="ARBA" id="ARBA00001913"/>
    </source>
</evidence>
<organism evidence="13 14">
    <name type="scientific">Linderina pennispora</name>
    <dbReference type="NCBI Taxonomy" id="61395"/>
    <lineage>
        <taxon>Eukaryota</taxon>
        <taxon>Fungi</taxon>
        <taxon>Fungi incertae sedis</taxon>
        <taxon>Zoopagomycota</taxon>
        <taxon>Kickxellomycotina</taxon>
        <taxon>Kickxellomycetes</taxon>
        <taxon>Kickxellales</taxon>
        <taxon>Kickxellaceae</taxon>
        <taxon>Linderina</taxon>
    </lineage>
</organism>
<dbReference type="InterPro" id="IPR036026">
    <property type="entry name" value="Seven-hairpin_glycosidases"/>
</dbReference>
<keyword evidence="4 10" id="KW-0479">Metal-binding</keyword>
<evidence type="ECO:0000256" key="4">
    <source>
        <dbReference type="ARBA" id="ARBA00022723"/>
    </source>
</evidence>
<dbReference type="GO" id="GO:0004571">
    <property type="term" value="F:mannosyl-oligosaccharide 1,2-alpha-mannosidase activity"/>
    <property type="evidence" value="ECO:0007669"/>
    <property type="project" value="UniProtKB-EC"/>
</dbReference>
<keyword evidence="5 11" id="KW-0378">Hydrolase</keyword>
<evidence type="ECO:0000256" key="6">
    <source>
        <dbReference type="ARBA" id="ARBA00022837"/>
    </source>
</evidence>
<protein>
    <recommendedName>
        <fullName evidence="11">alpha-1,2-Mannosidase</fullName>
        <ecNumber evidence="11">3.2.1.-</ecNumber>
    </recommendedName>
</protein>
<comment type="similarity">
    <text evidence="3 11">Belongs to the glycosyl hydrolase 47 family.</text>
</comment>
<keyword evidence="12" id="KW-0812">Transmembrane</keyword>
<evidence type="ECO:0000256" key="9">
    <source>
        <dbReference type="ARBA" id="ARBA00048605"/>
    </source>
</evidence>
<evidence type="ECO:0000256" key="5">
    <source>
        <dbReference type="ARBA" id="ARBA00022801"/>
    </source>
</evidence>
<dbReference type="Gene3D" id="1.50.10.10">
    <property type="match status" value="2"/>
</dbReference>
<dbReference type="PRINTS" id="PR00747">
    <property type="entry name" value="GLYHDRLASE47"/>
</dbReference>
<dbReference type="OrthoDB" id="8118055at2759"/>
<dbReference type="STRING" id="61395.A0A1Y1WCF1"/>
<dbReference type="GO" id="GO:0016020">
    <property type="term" value="C:membrane"/>
    <property type="evidence" value="ECO:0007669"/>
    <property type="project" value="InterPro"/>
</dbReference>
<dbReference type="AlphaFoldDB" id="A0A1Y1WCF1"/>
<evidence type="ECO:0000256" key="3">
    <source>
        <dbReference type="ARBA" id="ARBA00007658"/>
    </source>
</evidence>
<evidence type="ECO:0000313" key="14">
    <source>
        <dbReference type="Proteomes" id="UP000193922"/>
    </source>
</evidence>
<dbReference type="PANTHER" id="PTHR11742">
    <property type="entry name" value="MANNOSYL-OLIGOSACCHARIDE ALPHA-1,2-MANNOSIDASE-RELATED"/>
    <property type="match status" value="1"/>
</dbReference>
<keyword evidence="6 10" id="KW-0106">Calcium</keyword>
<evidence type="ECO:0000256" key="12">
    <source>
        <dbReference type="SAM" id="Phobius"/>
    </source>
</evidence>
<dbReference type="GO" id="GO:0036503">
    <property type="term" value="P:ERAD pathway"/>
    <property type="evidence" value="ECO:0007669"/>
    <property type="project" value="UniProtKB-ARBA"/>
</dbReference>
<accession>A0A1Y1WCF1</accession>
<dbReference type="EMBL" id="MCFD01000004">
    <property type="protein sequence ID" value="ORX71112.1"/>
    <property type="molecule type" value="Genomic_DNA"/>
</dbReference>
<keyword evidence="12" id="KW-0472">Membrane</keyword>
<dbReference type="GeneID" id="63803626"/>
<evidence type="ECO:0000256" key="8">
    <source>
        <dbReference type="ARBA" id="ARBA00047669"/>
    </source>
</evidence>
<dbReference type="InterPro" id="IPR012341">
    <property type="entry name" value="6hp_glycosidase-like_sf"/>
</dbReference>
<dbReference type="GO" id="GO:0005975">
    <property type="term" value="P:carbohydrate metabolic process"/>
    <property type="evidence" value="ECO:0007669"/>
    <property type="project" value="InterPro"/>
</dbReference>
<evidence type="ECO:0000256" key="7">
    <source>
        <dbReference type="ARBA" id="ARBA00023157"/>
    </source>
</evidence>
<name>A0A1Y1WCF1_9FUNG</name>